<keyword evidence="2" id="KW-1185">Reference proteome</keyword>
<dbReference type="EMBL" id="ML996268">
    <property type="protein sequence ID" value="KAF2728741.1"/>
    <property type="molecule type" value="Genomic_DNA"/>
</dbReference>
<protein>
    <submittedName>
        <fullName evidence="1">Uncharacterized protein</fullName>
    </submittedName>
</protein>
<organism evidence="1 2">
    <name type="scientific">Polyplosphaeria fusca</name>
    <dbReference type="NCBI Taxonomy" id="682080"/>
    <lineage>
        <taxon>Eukaryota</taxon>
        <taxon>Fungi</taxon>
        <taxon>Dikarya</taxon>
        <taxon>Ascomycota</taxon>
        <taxon>Pezizomycotina</taxon>
        <taxon>Dothideomycetes</taxon>
        <taxon>Pleosporomycetidae</taxon>
        <taxon>Pleosporales</taxon>
        <taxon>Tetraplosphaeriaceae</taxon>
        <taxon>Polyplosphaeria</taxon>
    </lineage>
</organism>
<sequence length="169" mass="18995">MKRSYGLDPQFSNSTLCIRPAHFAAQPGLCRGTPNLVTAQTDVTKDRQALQSSSHRIAYLPGLVFWDPTHTSLALERLCIWGPFLEDLHDRLPLWVGMQRVAWKSSSEAELGHHQLPFIQENQASRRNSSVPSHRLKYYGIARSTCESLPMVMHVIITDSTTAALADRL</sequence>
<name>A0A9P4QPX0_9PLEO</name>
<reference evidence="1" key="1">
    <citation type="journal article" date="2020" name="Stud. Mycol.">
        <title>101 Dothideomycetes genomes: a test case for predicting lifestyles and emergence of pathogens.</title>
        <authorList>
            <person name="Haridas S."/>
            <person name="Albert R."/>
            <person name="Binder M."/>
            <person name="Bloem J."/>
            <person name="Labutti K."/>
            <person name="Salamov A."/>
            <person name="Andreopoulos B."/>
            <person name="Baker S."/>
            <person name="Barry K."/>
            <person name="Bills G."/>
            <person name="Bluhm B."/>
            <person name="Cannon C."/>
            <person name="Castanera R."/>
            <person name="Culley D."/>
            <person name="Daum C."/>
            <person name="Ezra D."/>
            <person name="Gonzalez J."/>
            <person name="Henrissat B."/>
            <person name="Kuo A."/>
            <person name="Liang C."/>
            <person name="Lipzen A."/>
            <person name="Lutzoni F."/>
            <person name="Magnuson J."/>
            <person name="Mondo S."/>
            <person name="Nolan M."/>
            <person name="Ohm R."/>
            <person name="Pangilinan J."/>
            <person name="Park H.-J."/>
            <person name="Ramirez L."/>
            <person name="Alfaro M."/>
            <person name="Sun H."/>
            <person name="Tritt A."/>
            <person name="Yoshinaga Y."/>
            <person name="Zwiers L.-H."/>
            <person name="Turgeon B."/>
            <person name="Goodwin S."/>
            <person name="Spatafora J."/>
            <person name="Crous P."/>
            <person name="Grigoriev I."/>
        </authorList>
    </citation>
    <scope>NUCLEOTIDE SEQUENCE</scope>
    <source>
        <strain evidence="1">CBS 125425</strain>
    </source>
</reference>
<evidence type="ECO:0000313" key="2">
    <source>
        <dbReference type="Proteomes" id="UP000799444"/>
    </source>
</evidence>
<comment type="caution">
    <text evidence="1">The sequence shown here is derived from an EMBL/GenBank/DDBJ whole genome shotgun (WGS) entry which is preliminary data.</text>
</comment>
<accession>A0A9P4QPX0</accession>
<dbReference type="Proteomes" id="UP000799444">
    <property type="component" value="Unassembled WGS sequence"/>
</dbReference>
<gene>
    <name evidence="1" type="ORF">EJ04DRAFT_88828</name>
</gene>
<dbReference type="AlphaFoldDB" id="A0A9P4QPX0"/>
<proteinExistence type="predicted"/>
<evidence type="ECO:0000313" key="1">
    <source>
        <dbReference type="EMBL" id="KAF2728741.1"/>
    </source>
</evidence>